<dbReference type="PROSITE" id="PS00375">
    <property type="entry name" value="UDPGT"/>
    <property type="match status" value="1"/>
</dbReference>
<comment type="similarity">
    <text evidence="1 4">Belongs to the UDP-glycosyltransferase family.</text>
</comment>
<proteinExistence type="inferred from homology"/>
<dbReference type="InterPro" id="IPR050271">
    <property type="entry name" value="UDP-glycosyltransferase"/>
</dbReference>
<keyword evidence="5" id="KW-0732">Signal</keyword>
<organism evidence="6 7">
    <name type="scientific">Trichogramma kaykai</name>
    <dbReference type="NCBI Taxonomy" id="54128"/>
    <lineage>
        <taxon>Eukaryota</taxon>
        <taxon>Metazoa</taxon>
        <taxon>Ecdysozoa</taxon>
        <taxon>Arthropoda</taxon>
        <taxon>Hexapoda</taxon>
        <taxon>Insecta</taxon>
        <taxon>Pterygota</taxon>
        <taxon>Neoptera</taxon>
        <taxon>Endopterygota</taxon>
        <taxon>Hymenoptera</taxon>
        <taxon>Apocrita</taxon>
        <taxon>Proctotrupomorpha</taxon>
        <taxon>Chalcidoidea</taxon>
        <taxon>Trichogrammatidae</taxon>
        <taxon>Trichogramma</taxon>
    </lineage>
</organism>
<dbReference type="Gene3D" id="3.40.50.2000">
    <property type="entry name" value="Glycogen Phosphorylase B"/>
    <property type="match status" value="1"/>
</dbReference>
<evidence type="ECO:0000256" key="1">
    <source>
        <dbReference type="ARBA" id="ARBA00009995"/>
    </source>
</evidence>
<dbReference type="PANTHER" id="PTHR48043">
    <property type="entry name" value="EG:EG0003.4 PROTEIN-RELATED"/>
    <property type="match status" value="1"/>
</dbReference>
<evidence type="ECO:0000256" key="4">
    <source>
        <dbReference type="RuleBase" id="RU003718"/>
    </source>
</evidence>
<evidence type="ECO:0000313" key="7">
    <source>
        <dbReference type="Proteomes" id="UP001627154"/>
    </source>
</evidence>
<dbReference type="InterPro" id="IPR035595">
    <property type="entry name" value="UDP_glycos_trans_CS"/>
</dbReference>
<name>A0ABD2X6X9_9HYME</name>
<feature type="chain" id="PRO_5044526015" description="UDP-glucuronosyltransferase" evidence="5">
    <location>
        <begin position="22"/>
        <end position="496"/>
    </location>
</feature>
<accession>A0ABD2X6X9</accession>
<gene>
    <name evidence="6" type="ORF">TKK_005984</name>
</gene>
<dbReference type="EMBL" id="JBJJXI010000050">
    <property type="protein sequence ID" value="KAL3400845.1"/>
    <property type="molecule type" value="Genomic_DNA"/>
</dbReference>
<sequence length="496" mass="57124">MLINKLILLLVTFEVIGCCSAYRILGIYSLPIKSHFIMINQLFKGLIEKGHNVDLINTFPLNGNNTSYKQIMTLPDHSVLTSKTLRIDEFVVNFNSNYSLMGLLGNAICKNIGHPELLKLAENPPKDPPYDIIILHMMNYHCYMILAHRWNIPVVLVSTTAMYPWMHDMIGNPENIAFSPNNMKTVPEGNGFWARLVNAYIFYRLKFSYLYLTQYQSDLLKKYYGPDAPNIRELEQSVSLVLMNTYFPINGVKSLTTGVVEVGGLHIKNDGLELDVDLKKWLDDSKDGVIYFSLGSMFRIETFPDHVLDIILESLKKLAPVKVLMRIVKLEELTKKLPSNVHTLPWIPQEKVLNHPNVKAFITHGGLLGTQEAVFYGVPMICIPLLADQWTNAQNYVRLKVATVVDFRYMTQKEFDQAIDNILKTPEYGENAKRLSKLFRDRPRSPQSTAIYWIEYVIRNGKNSLRSPAMDLKWWQISLFIKRLISFKRSESKKRR</sequence>
<dbReference type="EC" id="2.4.1.17" evidence="5"/>
<evidence type="ECO:0000256" key="2">
    <source>
        <dbReference type="ARBA" id="ARBA00022676"/>
    </source>
</evidence>
<comment type="subcellular location">
    <subcellularLocation>
        <location evidence="5">Membrane</location>
        <topology evidence="5">Single-pass membrane protein</topology>
    </subcellularLocation>
</comment>
<feature type="signal peptide" evidence="5">
    <location>
        <begin position="1"/>
        <end position="21"/>
    </location>
</feature>
<dbReference type="GO" id="GO:0016020">
    <property type="term" value="C:membrane"/>
    <property type="evidence" value="ECO:0007669"/>
    <property type="project" value="UniProtKB-SubCell"/>
</dbReference>
<dbReference type="FunFam" id="3.40.50.2000:FF:000050">
    <property type="entry name" value="UDP-glucuronosyltransferase"/>
    <property type="match status" value="1"/>
</dbReference>
<dbReference type="GO" id="GO:0015020">
    <property type="term" value="F:glucuronosyltransferase activity"/>
    <property type="evidence" value="ECO:0007669"/>
    <property type="project" value="UniProtKB-EC"/>
</dbReference>
<dbReference type="CDD" id="cd03784">
    <property type="entry name" value="GT1_Gtf-like"/>
    <property type="match status" value="1"/>
</dbReference>
<dbReference type="InterPro" id="IPR002213">
    <property type="entry name" value="UDP_glucos_trans"/>
</dbReference>
<evidence type="ECO:0000313" key="6">
    <source>
        <dbReference type="EMBL" id="KAL3400845.1"/>
    </source>
</evidence>
<keyword evidence="7" id="KW-1185">Reference proteome</keyword>
<reference evidence="6 7" key="1">
    <citation type="journal article" date="2024" name="bioRxiv">
        <title>A reference genome for Trichogramma kaykai: A tiny desert-dwelling parasitoid wasp with competing sex-ratio distorters.</title>
        <authorList>
            <person name="Culotta J."/>
            <person name="Lindsey A.R."/>
        </authorList>
    </citation>
    <scope>NUCLEOTIDE SEQUENCE [LARGE SCALE GENOMIC DNA]</scope>
    <source>
        <strain evidence="6 7">KSX58</strain>
    </source>
</reference>
<evidence type="ECO:0000256" key="3">
    <source>
        <dbReference type="ARBA" id="ARBA00022679"/>
    </source>
</evidence>
<comment type="catalytic activity">
    <reaction evidence="5">
        <text>glucuronate acceptor + UDP-alpha-D-glucuronate = acceptor beta-D-glucuronoside + UDP + H(+)</text>
        <dbReference type="Rhea" id="RHEA:21032"/>
        <dbReference type="ChEBI" id="CHEBI:15378"/>
        <dbReference type="ChEBI" id="CHEBI:58052"/>
        <dbReference type="ChEBI" id="CHEBI:58223"/>
        <dbReference type="ChEBI" id="CHEBI:132367"/>
        <dbReference type="ChEBI" id="CHEBI:132368"/>
        <dbReference type="EC" id="2.4.1.17"/>
    </reaction>
</comment>
<protein>
    <recommendedName>
        <fullName evidence="5">UDP-glucuronosyltransferase</fullName>
        <ecNumber evidence="5">2.4.1.17</ecNumber>
    </recommendedName>
</protein>
<dbReference type="SUPFAM" id="SSF53756">
    <property type="entry name" value="UDP-Glycosyltransferase/glycogen phosphorylase"/>
    <property type="match status" value="1"/>
</dbReference>
<keyword evidence="2 4" id="KW-0328">Glycosyltransferase</keyword>
<dbReference type="AlphaFoldDB" id="A0ABD2X6X9"/>
<dbReference type="Proteomes" id="UP001627154">
    <property type="component" value="Unassembled WGS sequence"/>
</dbReference>
<dbReference type="PANTHER" id="PTHR48043:SF145">
    <property type="entry name" value="FI06409P-RELATED"/>
    <property type="match status" value="1"/>
</dbReference>
<comment type="caution">
    <text evidence="6">The sequence shown here is derived from an EMBL/GenBank/DDBJ whole genome shotgun (WGS) entry which is preliminary data.</text>
</comment>
<keyword evidence="3 4" id="KW-0808">Transferase</keyword>
<dbReference type="Pfam" id="PF00201">
    <property type="entry name" value="UDPGT"/>
    <property type="match status" value="1"/>
</dbReference>
<evidence type="ECO:0000256" key="5">
    <source>
        <dbReference type="RuleBase" id="RU362059"/>
    </source>
</evidence>